<organism evidence="2 3">
    <name type="scientific">Dendrobium thyrsiflorum</name>
    <name type="common">Pinecone-like raceme dendrobium</name>
    <name type="synonym">Orchid</name>
    <dbReference type="NCBI Taxonomy" id="117978"/>
    <lineage>
        <taxon>Eukaryota</taxon>
        <taxon>Viridiplantae</taxon>
        <taxon>Streptophyta</taxon>
        <taxon>Embryophyta</taxon>
        <taxon>Tracheophyta</taxon>
        <taxon>Spermatophyta</taxon>
        <taxon>Magnoliopsida</taxon>
        <taxon>Liliopsida</taxon>
        <taxon>Asparagales</taxon>
        <taxon>Orchidaceae</taxon>
        <taxon>Epidendroideae</taxon>
        <taxon>Malaxideae</taxon>
        <taxon>Dendrobiinae</taxon>
        <taxon>Dendrobium</taxon>
    </lineage>
</organism>
<dbReference type="Proteomes" id="UP001552299">
    <property type="component" value="Unassembled WGS sequence"/>
</dbReference>
<proteinExistence type="predicted"/>
<evidence type="ECO:0000256" key="1">
    <source>
        <dbReference type="SAM" id="MobiDB-lite"/>
    </source>
</evidence>
<dbReference type="EMBL" id="JANQDX010000010">
    <property type="protein sequence ID" value="KAL0917039.1"/>
    <property type="molecule type" value="Genomic_DNA"/>
</dbReference>
<sequence>MPPSQIHLLINLPQASSQLQDVVHVLDQIPHQNPQLKTFDVQLHLHRFHSILKWERREYYPTCLIVFTPIRKRAKHHDAPDLGVAAPSDKLNIANGASRRHKKG</sequence>
<comment type="caution">
    <text evidence="2">The sequence shown here is derived from an EMBL/GenBank/DDBJ whole genome shotgun (WGS) entry which is preliminary data.</text>
</comment>
<gene>
    <name evidence="2" type="ORF">M5K25_012079</name>
</gene>
<keyword evidence="3" id="KW-1185">Reference proteome</keyword>
<evidence type="ECO:0000313" key="2">
    <source>
        <dbReference type="EMBL" id="KAL0917039.1"/>
    </source>
</evidence>
<reference evidence="2 3" key="1">
    <citation type="journal article" date="2024" name="Plant Biotechnol. J.">
        <title>Dendrobium thyrsiflorum genome and its molecular insights into genes involved in important horticultural traits.</title>
        <authorList>
            <person name="Chen B."/>
            <person name="Wang J.Y."/>
            <person name="Zheng P.J."/>
            <person name="Li K.L."/>
            <person name="Liang Y.M."/>
            <person name="Chen X.F."/>
            <person name="Zhang C."/>
            <person name="Zhao X."/>
            <person name="He X."/>
            <person name="Zhang G.Q."/>
            <person name="Liu Z.J."/>
            <person name="Xu Q."/>
        </authorList>
    </citation>
    <scope>NUCLEOTIDE SEQUENCE [LARGE SCALE GENOMIC DNA]</scope>
    <source>
        <strain evidence="2">GZMU011</strain>
    </source>
</reference>
<name>A0ABD0UWP5_DENTH</name>
<dbReference type="AlphaFoldDB" id="A0ABD0UWP5"/>
<protein>
    <submittedName>
        <fullName evidence="2">Uncharacterized protein</fullName>
    </submittedName>
</protein>
<accession>A0ABD0UWP5</accession>
<evidence type="ECO:0000313" key="3">
    <source>
        <dbReference type="Proteomes" id="UP001552299"/>
    </source>
</evidence>
<feature type="region of interest" description="Disordered" evidence="1">
    <location>
        <begin position="78"/>
        <end position="104"/>
    </location>
</feature>